<feature type="transmembrane region" description="Helical" evidence="2">
    <location>
        <begin position="44"/>
        <end position="62"/>
    </location>
</feature>
<protein>
    <recommendedName>
        <fullName evidence="5">MFS transporter</fullName>
    </recommendedName>
</protein>
<comment type="caution">
    <text evidence="3">The sequence shown here is derived from an EMBL/GenBank/DDBJ whole genome shotgun (WGS) entry which is preliminary data.</text>
</comment>
<keyword evidence="2" id="KW-1133">Transmembrane helix</keyword>
<evidence type="ECO:0008006" key="5">
    <source>
        <dbReference type="Google" id="ProtNLM"/>
    </source>
</evidence>
<keyword evidence="2" id="KW-0812">Transmembrane</keyword>
<feature type="region of interest" description="Disordered" evidence="1">
    <location>
        <begin position="1"/>
        <end position="38"/>
    </location>
</feature>
<dbReference type="RefSeq" id="WP_212015649.1">
    <property type="nucleotide sequence ID" value="NZ_JAAFYZ010000133.1"/>
</dbReference>
<dbReference type="EMBL" id="JAAFYZ010000133">
    <property type="protein sequence ID" value="MBS2551295.1"/>
    <property type="molecule type" value="Genomic_DNA"/>
</dbReference>
<organism evidence="3 4">
    <name type="scientific">Catenulispora pinistramenti</name>
    <dbReference type="NCBI Taxonomy" id="2705254"/>
    <lineage>
        <taxon>Bacteria</taxon>
        <taxon>Bacillati</taxon>
        <taxon>Actinomycetota</taxon>
        <taxon>Actinomycetes</taxon>
        <taxon>Catenulisporales</taxon>
        <taxon>Catenulisporaceae</taxon>
        <taxon>Catenulispora</taxon>
    </lineage>
</organism>
<evidence type="ECO:0000256" key="2">
    <source>
        <dbReference type="SAM" id="Phobius"/>
    </source>
</evidence>
<accession>A0ABS5KZF7</accession>
<feature type="transmembrane region" description="Helical" evidence="2">
    <location>
        <begin position="106"/>
        <end position="126"/>
    </location>
</feature>
<evidence type="ECO:0000313" key="4">
    <source>
        <dbReference type="Proteomes" id="UP000730482"/>
    </source>
</evidence>
<dbReference type="InterPro" id="IPR036259">
    <property type="entry name" value="MFS_trans_sf"/>
</dbReference>
<keyword evidence="2" id="KW-0472">Membrane</keyword>
<dbReference type="Gene3D" id="1.20.1250.20">
    <property type="entry name" value="MFS general substrate transporter like domains"/>
    <property type="match status" value="1"/>
</dbReference>
<sequence length="188" mass="19276">MAGQEPADRRRHHAGAAAGHDVDRRADRAAASGARPAPRNPLRAIGWFQVLAGLGFLGFLAVPHTAVIAAGVLAVGVFATPMTVWAQSVRMQRIPPELRGRGFATLRTLMLVTPPIGAGLAGPLLAAGRPGAAAVGMTTLAAVPGVVLSVLFWRKAEVARPSRVGPACAPIVGTPPSESALDSPILDL</sequence>
<dbReference type="SUPFAM" id="SSF103473">
    <property type="entry name" value="MFS general substrate transporter"/>
    <property type="match status" value="1"/>
</dbReference>
<reference evidence="3 4" key="1">
    <citation type="submission" date="2020-02" db="EMBL/GenBank/DDBJ databases">
        <title>Acidophilic actinobacteria isolated from forest soil.</title>
        <authorList>
            <person name="Golinska P."/>
        </authorList>
    </citation>
    <scope>NUCLEOTIDE SEQUENCE [LARGE SCALE GENOMIC DNA]</scope>
    <source>
        <strain evidence="3 4">NL8</strain>
    </source>
</reference>
<dbReference type="Proteomes" id="UP000730482">
    <property type="component" value="Unassembled WGS sequence"/>
</dbReference>
<gene>
    <name evidence="3" type="ORF">KGQ19_30950</name>
</gene>
<keyword evidence="4" id="KW-1185">Reference proteome</keyword>
<feature type="transmembrane region" description="Helical" evidence="2">
    <location>
        <begin position="132"/>
        <end position="153"/>
    </location>
</feature>
<feature type="transmembrane region" description="Helical" evidence="2">
    <location>
        <begin position="68"/>
        <end position="86"/>
    </location>
</feature>
<proteinExistence type="predicted"/>
<evidence type="ECO:0000256" key="1">
    <source>
        <dbReference type="SAM" id="MobiDB-lite"/>
    </source>
</evidence>
<evidence type="ECO:0000313" key="3">
    <source>
        <dbReference type="EMBL" id="MBS2551295.1"/>
    </source>
</evidence>
<name>A0ABS5KZF7_9ACTN</name>